<name>A0A2S9J4W0_9SPHI</name>
<evidence type="ECO:0000256" key="1">
    <source>
        <dbReference type="ARBA" id="ARBA00010641"/>
    </source>
</evidence>
<reference evidence="7 8" key="1">
    <citation type="submission" date="2018-02" db="EMBL/GenBank/DDBJ databases">
        <title>The draft genome of Sphingobacterium sp. 5JN-11.</title>
        <authorList>
            <person name="Liu L."/>
            <person name="Li L."/>
            <person name="Liang L."/>
            <person name="Zhang X."/>
            <person name="Wang T."/>
        </authorList>
    </citation>
    <scope>NUCLEOTIDE SEQUENCE [LARGE SCALE GENOMIC DNA]</scope>
    <source>
        <strain evidence="7 8">5JN-11</strain>
    </source>
</reference>
<dbReference type="GO" id="GO:0016987">
    <property type="term" value="F:sigma factor activity"/>
    <property type="evidence" value="ECO:0007669"/>
    <property type="project" value="UniProtKB-KW"/>
</dbReference>
<dbReference type="InterPro" id="IPR014284">
    <property type="entry name" value="RNA_pol_sigma-70_dom"/>
</dbReference>
<dbReference type="InterPro" id="IPR013325">
    <property type="entry name" value="RNA_pol_sigma_r2"/>
</dbReference>
<feature type="domain" description="RNA polymerase sigma factor 70 region 4 type 2" evidence="6">
    <location>
        <begin position="127"/>
        <end position="174"/>
    </location>
</feature>
<dbReference type="RefSeq" id="WP_105716455.1">
    <property type="nucleotide sequence ID" value="NZ_PVBQ01000005.1"/>
</dbReference>
<dbReference type="SUPFAM" id="SSF88659">
    <property type="entry name" value="Sigma3 and sigma4 domains of RNA polymerase sigma factors"/>
    <property type="match status" value="1"/>
</dbReference>
<gene>
    <name evidence="7" type="ORF">C5745_07895</name>
</gene>
<dbReference type="Proteomes" id="UP000239711">
    <property type="component" value="Unassembled WGS sequence"/>
</dbReference>
<evidence type="ECO:0000313" key="7">
    <source>
        <dbReference type="EMBL" id="PRD47828.1"/>
    </source>
</evidence>
<dbReference type="OrthoDB" id="711087at2"/>
<protein>
    <submittedName>
        <fullName evidence="7">Uncharacterized protein</fullName>
    </submittedName>
</protein>
<organism evidence="7 8">
    <name type="scientific">Sphingobacterium haloxyli</name>
    <dbReference type="NCBI Taxonomy" id="2100533"/>
    <lineage>
        <taxon>Bacteria</taxon>
        <taxon>Pseudomonadati</taxon>
        <taxon>Bacteroidota</taxon>
        <taxon>Sphingobacteriia</taxon>
        <taxon>Sphingobacteriales</taxon>
        <taxon>Sphingobacteriaceae</taxon>
        <taxon>Sphingobacterium</taxon>
    </lineage>
</organism>
<dbReference type="InterPro" id="IPR013249">
    <property type="entry name" value="RNA_pol_sigma70_r4_t2"/>
</dbReference>
<dbReference type="Pfam" id="PF08281">
    <property type="entry name" value="Sigma70_r4_2"/>
    <property type="match status" value="1"/>
</dbReference>
<evidence type="ECO:0000256" key="4">
    <source>
        <dbReference type="ARBA" id="ARBA00023163"/>
    </source>
</evidence>
<dbReference type="InterPro" id="IPR013324">
    <property type="entry name" value="RNA_pol_sigma_r3/r4-like"/>
</dbReference>
<comment type="caution">
    <text evidence="7">The sequence shown here is derived from an EMBL/GenBank/DDBJ whole genome shotgun (WGS) entry which is preliminary data.</text>
</comment>
<evidence type="ECO:0000256" key="2">
    <source>
        <dbReference type="ARBA" id="ARBA00023015"/>
    </source>
</evidence>
<dbReference type="InterPro" id="IPR039425">
    <property type="entry name" value="RNA_pol_sigma-70-like"/>
</dbReference>
<evidence type="ECO:0000313" key="8">
    <source>
        <dbReference type="Proteomes" id="UP000239711"/>
    </source>
</evidence>
<evidence type="ECO:0000259" key="5">
    <source>
        <dbReference type="Pfam" id="PF04542"/>
    </source>
</evidence>
<feature type="domain" description="RNA polymerase sigma-70 region 2" evidence="5">
    <location>
        <begin position="26"/>
        <end position="93"/>
    </location>
</feature>
<comment type="similarity">
    <text evidence="1">Belongs to the sigma-70 factor family. ECF subfamily.</text>
</comment>
<dbReference type="AlphaFoldDB" id="A0A2S9J4W0"/>
<dbReference type="Pfam" id="PF04542">
    <property type="entry name" value="Sigma70_r2"/>
    <property type="match status" value="1"/>
</dbReference>
<sequence>MFGKVNDEISLIERWRKGDDKAFDRLYRIHVARLQQFAFRHTNDMFIADELVMDVMLKVWHRRDVLDEKATSLGPFLFHLLKASLVDHYRRRKTEHVPLDAVAENTESGLRSDSPTLVGELNQLYEQGIHSLTPMQQKVYRMRHEEAQSYQQISQNLRIAVKTVDRHLHSAKTSLRAYMSRYIDMTLLIVACFLSV</sequence>
<dbReference type="Gene3D" id="1.10.1740.10">
    <property type="match status" value="1"/>
</dbReference>
<dbReference type="InterPro" id="IPR036388">
    <property type="entry name" value="WH-like_DNA-bd_sf"/>
</dbReference>
<dbReference type="EMBL" id="PVBQ01000005">
    <property type="protein sequence ID" value="PRD47828.1"/>
    <property type="molecule type" value="Genomic_DNA"/>
</dbReference>
<dbReference type="SUPFAM" id="SSF88946">
    <property type="entry name" value="Sigma2 domain of RNA polymerase sigma factors"/>
    <property type="match status" value="1"/>
</dbReference>
<evidence type="ECO:0000259" key="6">
    <source>
        <dbReference type="Pfam" id="PF08281"/>
    </source>
</evidence>
<keyword evidence="8" id="KW-1185">Reference proteome</keyword>
<keyword evidence="2" id="KW-0805">Transcription regulation</keyword>
<dbReference type="GO" id="GO:0003677">
    <property type="term" value="F:DNA binding"/>
    <property type="evidence" value="ECO:0007669"/>
    <property type="project" value="InterPro"/>
</dbReference>
<evidence type="ECO:0000256" key="3">
    <source>
        <dbReference type="ARBA" id="ARBA00023082"/>
    </source>
</evidence>
<dbReference type="PANTHER" id="PTHR43133">
    <property type="entry name" value="RNA POLYMERASE ECF-TYPE SIGMA FACTO"/>
    <property type="match status" value="1"/>
</dbReference>
<dbReference type="InterPro" id="IPR007627">
    <property type="entry name" value="RNA_pol_sigma70_r2"/>
</dbReference>
<dbReference type="GO" id="GO:0006352">
    <property type="term" value="P:DNA-templated transcription initiation"/>
    <property type="evidence" value="ECO:0007669"/>
    <property type="project" value="InterPro"/>
</dbReference>
<accession>A0A2S9J4W0</accession>
<proteinExistence type="inferred from homology"/>
<keyword evidence="4" id="KW-0804">Transcription</keyword>
<dbReference type="Gene3D" id="1.10.10.10">
    <property type="entry name" value="Winged helix-like DNA-binding domain superfamily/Winged helix DNA-binding domain"/>
    <property type="match status" value="1"/>
</dbReference>
<dbReference type="NCBIfam" id="TIGR02937">
    <property type="entry name" value="sigma70-ECF"/>
    <property type="match status" value="1"/>
</dbReference>
<dbReference type="PANTHER" id="PTHR43133:SF46">
    <property type="entry name" value="RNA POLYMERASE SIGMA-70 FACTOR ECF SUBFAMILY"/>
    <property type="match status" value="1"/>
</dbReference>
<keyword evidence="3" id="KW-0731">Sigma factor</keyword>